<keyword evidence="15" id="KW-1185">Reference proteome</keyword>
<dbReference type="PROSITE" id="PS50011">
    <property type="entry name" value="PROTEIN_KINASE_DOM"/>
    <property type="match status" value="1"/>
</dbReference>
<dbReference type="EMBL" id="CT868650">
    <property type="protein sequence ID" value="CAK88585.1"/>
    <property type="molecule type" value="Genomic_DNA"/>
</dbReference>
<evidence type="ECO:0000313" key="15">
    <source>
        <dbReference type="Proteomes" id="UP000000600"/>
    </source>
</evidence>
<dbReference type="eggNOG" id="KOG0581">
    <property type="taxonomic scope" value="Eukaryota"/>
</dbReference>
<dbReference type="RefSeq" id="XP_001455982.1">
    <property type="nucleotide sequence ID" value="XM_001455945.1"/>
</dbReference>
<dbReference type="HOGENOM" id="CLU_000288_63_23_1"/>
<keyword evidence="1 12" id="KW-0723">Serine/threonine-protein kinase</keyword>
<evidence type="ECO:0000256" key="6">
    <source>
        <dbReference type="ARBA" id="ARBA00038035"/>
    </source>
</evidence>
<keyword evidence="2" id="KW-0808">Transferase</keyword>
<comment type="similarity">
    <text evidence="6">Belongs to the protein kinase superfamily. STE Ser/Thr protein kinase family. MAP kinase kinase subfamily.</text>
</comment>
<dbReference type="PANTHER" id="PTHR48013:SF9">
    <property type="entry name" value="DUAL SPECIFICITY MITOGEN-ACTIVATED PROTEIN KINASE KINASE 5"/>
    <property type="match status" value="1"/>
</dbReference>
<dbReference type="Proteomes" id="UP000000600">
    <property type="component" value="Unassembled WGS sequence"/>
</dbReference>
<dbReference type="InParanoid" id="A0DZW8"/>
<dbReference type="FunFam" id="3.30.200.20:FF:000040">
    <property type="entry name" value="Dual specificity mitogen-activated protein kinase kinase"/>
    <property type="match status" value="1"/>
</dbReference>
<evidence type="ECO:0000256" key="7">
    <source>
        <dbReference type="ARBA" id="ARBA00038999"/>
    </source>
</evidence>
<dbReference type="GeneID" id="5041767"/>
<dbReference type="OMA" id="RDVSHQN"/>
<evidence type="ECO:0000256" key="8">
    <source>
        <dbReference type="ARBA" id="ARBA00049014"/>
    </source>
</evidence>
<sequence length="352" mass="39956">MQTPDQKKKKPQIAKISLQSEQAQPVLNLSENGSLILKEFRLNGQGLKVTHTHDQWDFSLSESTHNLSLENLVTVGHLGQGASGQVEKVQDQVTGQYFAMKKIPVASDPQYLKQLSDELKLALECSSPYVVKCYGAFYKSGTLHIILEYMDVGSIDSLIKKVKNLNEPVMALLLYQILLGIDYLHNKKKIIHRDIKPQNILVNKKGEIKITDFGISGTIETMQQRKTYVGTAVYMSPERLNGEMYGKDSDIWSIGILTAECLMGKHPIQKTQFIDMVNEISSFNIENVQAKISAEMKNFISMWQSYLLISSVKLKPEERATVDQLLNHKIILRTKKIDKMVFLQWLNQVTQL</sequence>
<dbReference type="GO" id="GO:0005524">
    <property type="term" value="F:ATP binding"/>
    <property type="evidence" value="ECO:0007669"/>
    <property type="project" value="UniProtKB-UniRule"/>
</dbReference>
<evidence type="ECO:0000259" key="13">
    <source>
        <dbReference type="PROSITE" id="PS50011"/>
    </source>
</evidence>
<dbReference type="PROSITE" id="PS00107">
    <property type="entry name" value="PROTEIN_KINASE_ATP"/>
    <property type="match status" value="1"/>
</dbReference>
<dbReference type="GO" id="GO:0004708">
    <property type="term" value="F:MAP kinase kinase activity"/>
    <property type="evidence" value="ECO:0000318"/>
    <property type="project" value="GO_Central"/>
</dbReference>
<dbReference type="AlphaFoldDB" id="A0DZW8"/>
<dbReference type="KEGG" id="ptm:GSPATT00021753001"/>
<dbReference type="CDD" id="cd06623">
    <property type="entry name" value="PKc_MAPKK_plant_like"/>
    <property type="match status" value="1"/>
</dbReference>
<protein>
    <recommendedName>
        <fullName evidence="7">mitogen-activated protein kinase kinase</fullName>
        <ecNumber evidence="7">2.7.12.2</ecNumber>
    </recommendedName>
</protein>
<dbReference type="PANTHER" id="PTHR48013">
    <property type="entry name" value="DUAL SPECIFICITY MITOGEN-ACTIVATED PROTEIN KINASE KINASE 5-RELATED"/>
    <property type="match status" value="1"/>
</dbReference>
<gene>
    <name evidence="14" type="ORF">GSPATT00021753001</name>
</gene>
<dbReference type="GO" id="GO:0004674">
    <property type="term" value="F:protein serine/threonine kinase activity"/>
    <property type="evidence" value="ECO:0007669"/>
    <property type="project" value="UniProtKB-KW"/>
</dbReference>
<dbReference type="InterPro" id="IPR000719">
    <property type="entry name" value="Prot_kinase_dom"/>
</dbReference>
<evidence type="ECO:0000256" key="12">
    <source>
        <dbReference type="RuleBase" id="RU000304"/>
    </source>
</evidence>
<keyword evidence="4" id="KW-0418">Kinase</keyword>
<dbReference type="InterPro" id="IPR008271">
    <property type="entry name" value="Ser/Thr_kinase_AS"/>
</dbReference>
<dbReference type="STRING" id="5888.A0DZW8"/>
<dbReference type="PROSITE" id="PS00108">
    <property type="entry name" value="PROTEIN_KINASE_ST"/>
    <property type="match status" value="1"/>
</dbReference>
<keyword evidence="3 11" id="KW-0547">Nucleotide-binding</keyword>
<evidence type="ECO:0000256" key="4">
    <source>
        <dbReference type="ARBA" id="ARBA00022777"/>
    </source>
</evidence>
<name>A0DZW8_PARTE</name>
<accession>A0DZW8</accession>
<evidence type="ECO:0000256" key="10">
    <source>
        <dbReference type="ARBA" id="ARBA00051693"/>
    </source>
</evidence>
<feature type="domain" description="Protein kinase" evidence="13">
    <location>
        <begin position="72"/>
        <end position="331"/>
    </location>
</feature>
<evidence type="ECO:0000256" key="11">
    <source>
        <dbReference type="PROSITE-ProRule" id="PRU10141"/>
    </source>
</evidence>
<dbReference type="OrthoDB" id="10252354at2759"/>
<dbReference type="SMART" id="SM00220">
    <property type="entry name" value="S_TKc"/>
    <property type="match status" value="1"/>
</dbReference>
<dbReference type="InterPro" id="IPR011009">
    <property type="entry name" value="Kinase-like_dom_sf"/>
</dbReference>
<evidence type="ECO:0000313" key="14">
    <source>
        <dbReference type="EMBL" id="CAK88585.1"/>
    </source>
</evidence>
<dbReference type="SUPFAM" id="SSF56112">
    <property type="entry name" value="Protein kinase-like (PK-like)"/>
    <property type="match status" value="1"/>
</dbReference>
<dbReference type="Gene3D" id="3.30.200.20">
    <property type="entry name" value="Phosphorylase Kinase, domain 1"/>
    <property type="match status" value="1"/>
</dbReference>
<evidence type="ECO:0000256" key="5">
    <source>
        <dbReference type="ARBA" id="ARBA00022840"/>
    </source>
</evidence>
<organism evidence="14 15">
    <name type="scientific">Paramecium tetraurelia</name>
    <dbReference type="NCBI Taxonomy" id="5888"/>
    <lineage>
        <taxon>Eukaryota</taxon>
        <taxon>Sar</taxon>
        <taxon>Alveolata</taxon>
        <taxon>Ciliophora</taxon>
        <taxon>Intramacronucleata</taxon>
        <taxon>Oligohymenophorea</taxon>
        <taxon>Peniculida</taxon>
        <taxon>Parameciidae</taxon>
        <taxon>Paramecium</taxon>
    </lineage>
</organism>
<evidence type="ECO:0000256" key="1">
    <source>
        <dbReference type="ARBA" id="ARBA00022527"/>
    </source>
</evidence>
<comment type="catalytic activity">
    <reaction evidence="10">
        <text>L-tyrosyl-[protein] + ATP = O-phospho-L-tyrosyl-[protein] + ADP + H(+)</text>
        <dbReference type="Rhea" id="RHEA:10596"/>
        <dbReference type="Rhea" id="RHEA-COMP:10136"/>
        <dbReference type="Rhea" id="RHEA-COMP:20101"/>
        <dbReference type="ChEBI" id="CHEBI:15378"/>
        <dbReference type="ChEBI" id="CHEBI:30616"/>
        <dbReference type="ChEBI" id="CHEBI:46858"/>
        <dbReference type="ChEBI" id="CHEBI:61978"/>
        <dbReference type="ChEBI" id="CHEBI:456216"/>
        <dbReference type="EC" id="2.7.12.2"/>
    </reaction>
</comment>
<reference evidence="14 15" key="1">
    <citation type="journal article" date="2006" name="Nature">
        <title>Global trends of whole-genome duplications revealed by the ciliate Paramecium tetraurelia.</title>
        <authorList>
            <consortium name="Genoscope"/>
            <person name="Aury J.-M."/>
            <person name="Jaillon O."/>
            <person name="Duret L."/>
            <person name="Noel B."/>
            <person name="Jubin C."/>
            <person name="Porcel B.M."/>
            <person name="Segurens B."/>
            <person name="Daubin V."/>
            <person name="Anthouard V."/>
            <person name="Aiach N."/>
            <person name="Arnaiz O."/>
            <person name="Billaut A."/>
            <person name="Beisson J."/>
            <person name="Blanc I."/>
            <person name="Bouhouche K."/>
            <person name="Camara F."/>
            <person name="Duharcourt S."/>
            <person name="Guigo R."/>
            <person name="Gogendeau D."/>
            <person name="Katinka M."/>
            <person name="Keller A.-M."/>
            <person name="Kissmehl R."/>
            <person name="Klotz C."/>
            <person name="Koll F."/>
            <person name="Le Moue A."/>
            <person name="Lepere C."/>
            <person name="Malinsky S."/>
            <person name="Nowacki M."/>
            <person name="Nowak J.K."/>
            <person name="Plattner H."/>
            <person name="Poulain J."/>
            <person name="Ruiz F."/>
            <person name="Serrano V."/>
            <person name="Zagulski M."/>
            <person name="Dessen P."/>
            <person name="Betermier M."/>
            <person name="Weissenbach J."/>
            <person name="Scarpelli C."/>
            <person name="Schachter V."/>
            <person name="Sperling L."/>
            <person name="Meyer E."/>
            <person name="Cohen J."/>
            <person name="Wincker P."/>
        </authorList>
    </citation>
    <scope>NUCLEOTIDE SEQUENCE [LARGE SCALE GENOMIC DNA]</scope>
    <source>
        <strain evidence="14 15">Stock d4-2</strain>
    </source>
</reference>
<proteinExistence type="inferred from homology"/>
<dbReference type="Pfam" id="PF00069">
    <property type="entry name" value="Pkinase"/>
    <property type="match status" value="1"/>
</dbReference>
<dbReference type="EC" id="2.7.12.2" evidence="7"/>
<evidence type="ECO:0000256" key="2">
    <source>
        <dbReference type="ARBA" id="ARBA00022679"/>
    </source>
</evidence>
<keyword evidence="5 11" id="KW-0067">ATP-binding</keyword>
<dbReference type="GO" id="GO:0000165">
    <property type="term" value="P:MAPK cascade"/>
    <property type="evidence" value="ECO:0000318"/>
    <property type="project" value="GO_Central"/>
</dbReference>
<feature type="binding site" evidence="11">
    <location>
        <position position="101"/>
    </location>
    <ligand>
        <name>ATP</name>
        <dbReference type="ChEBI" id="CHEBI:30616"/>
    </ligand>
</feature>
<comment type="catalytic activity">
    <reaction evidence="8">
        <text>L-seryl-[protein] + ATP = O-phospho-L-seryl-[protein] + ADP + H(+)</text>
        <dbReference type="Rhea" id="RHEA:17989"/>
        <dbReference type="Rhea" id="RHEA-COMP:9863"/>
        <dbReference type="Rhea" id="RHEA-COMP:11604"/>
        <dbReference type="ChEBI" id="CHEBI:15378"/>
        <dbReference type="ChEBI" id="CHEBI:29999"/>
        <dbReference type="ChEBI" id="CHEBI:30616"/>
        <dbReference type="ChEBI" id="CHEBI:83421"/>
        <dbReference type="ChEBI" id="CHEBI:456216"/>
        <dbReference type="EC" id="2.7.12.2"/>
    </reaction>
</comment>
<evidence type="ECO:0000256" key="3">
    <source>
        <dbReference type="ARBA" id="ARBA00022741"/>
    </source>
</evidence>
<dbReference type="InterPro" id="IPR017441">
    <property type="entry name" value="Protein_kinase_ATP_BS"/>
</dbReference>
<comment type="catalytic activity">
    <reaction evidence="9">
        <text>L-threonyl-[protein] + ATP = O-phospho-L-threonyl-[protein] + ADP + H(+)</text>
        <dbReference type="Rhea" id="RHEA:46608"/>
        <dbReference type="Rhea" id="RHEA-COMP:11060"/>
        <dbReference type="Rhea" id="RHEA-COMP:11605"/>
        <dbReference type="ChEBI" id="CHEBI:15378"/>
        <dbReference type="ChEBI" id="CHEBI:30013"/>
        <dbReference type="ChEBI" id="CHEBI:30616"/>
        <dbReference type="ChEBI" id="CHEBI:61977"/>
        <dbReference type="ChEBI" id="CHEBI:456216"/>
        <dbReference type="EC" id="2.7.12.2"/>
    </reaction>
</comment>
<dbReference type="Gene3D" id="1.10.510.10">
    <property type="entry name" value="Transferase(Phosphotransferase) domain 1"/>
    <property type="match status" value="1"/>
</dbReference>
<evidence type="ECO:0000256" key="9">
    <source>
        <dbReference type="ARBA" id="ARBA00049299"/>
    </source>
</evidence>